<protein>
    <recommendedName>
        <fullName evidence="6">C2H2-type domain-containing protein</fullName>
    </recommendedName>
</protein>
<evidence type="ECO:0000313" key="7">
    <source>
        <dbReference type="EMBL" id="CAA7261695.1"/>
    </source>
</evidence>
<evidence type="ECO:0000313" key="8">
    <source>
        <dbReference type="Proteomes" id="UP000467700"/>
    </source>
</evidence>
<dbReference type="InterPro" id="IPR013087">
    <property type="entry name" value="Znf_C2H2_type"/>
</dbReference>
<dbReference type="Gene3D" id="3.30.160.60">
    <property type="entry name" value="Classic Zinc Finger"/>
    <property type="match status" value="3"/>
</dbReference>
<feature type="domain" description="C2H2-type" evidence="6">
    <location>
        <begin position="164"/>
        <end position="191"/>
    </location>
</feature>
<sequence>MATDRAQFPLYPAVAVPLPQGIPTEGPADHPEGPPSRDYTYENHYNLPSTSAHHQMPPPSNSRQSPSRYTPNATELYIQAQQQQQQPPLPQPPAIRRRNEAHFVCPVPGCGSTFTRRFNLRGHLRSHTEERPYVCDWPGCKKGFARQHDCKRHQALHAAKSQSNVCQGCKKTFSRLDALNRHLRSDGGAECRASNPKFAAGMSDDPAPALSSSGGGGQGPSREHALQ</sequence>
<evidence type="ECO:0000256" key="4">
    <source>
        <dbReference type="PROSITE-ProRule" id="PRU00042"/>
    </source>
</evidence>
<evidence type="ECO:0000256" key="1">
    <source>
        <dbReference type="ARBA" id="ARBA00022723"/>
    </source>
</evidence>
<comment type="caution">
    <text evidence="7">The sequence shown here is derived from an EMBL/GenBank/DDBJ whole genome shotgun (WGS) entry which is preliminary data.</text>
</comment>
<dbReference type="GO" id="GO:0008270">
    <property type="term" value="F:zinc ion binding"/>
    <property type="evidence" value="ECO:0007669"/>
    <property type="project" value="UniProtKB-KW"/>
</dbReference>
<dbReference type="Pfam" id="PF00096">
    <property type="entry name" value="zf-C2H2"/>
    <property type="match status" value="2"/>
</dbReference>
<evidence type="ECO:0000259" key="6">
    <source>
        <dbReference type="PROSITE" id="PS50157"/>
    </source>
</evidence>
<dbReference type="AlphaFoldDB" id="A0A8S0VQZ5"/>
<dbReference type="SUPFAM" id="SSF57667">
    <property type="entry name" value="beta-beta-alpha zinc fingers"/>
    <property type="match status" value="2"/>
</dbReference>
<dbReference type="EMBL" id="CACVBS010000034">
    <property type="protein sequence ID" value="CAA7261695.1"/>
    <property type="molecule type" value="Genomic_DNA"/>
</dbReference>
<proteinExistence type="predicted"/>
<dbReference type="PROSITE" id="PS00028">
    <property type="entry name" value="ZINC_FINGER_C2H2_1"/>
    <property type="match status" value="2"/>
</dbReference>
<feature type="region of interest" description="Disordered" evidence="5">
    <location>
        <begin position="185"/>
        <end position="227"/>
    </location>
</feature>
<evidence type="ECO:0000256" key="3">
    <source>
        <dbReference type="ARBA" id="ARBA00022833"/>
    </source>
</evidence>
<accession>A0A8S0VQZ5</accession>
<keyword evidence="1" id="KW-0479">Metal-binding</keyword>
<dbReference type="OrthoDB" id="4748970at2759"/>
<dbReference type="SMART" id="SM00355">
    <property type="entry name" value="ZnF_C2H2"/>
    <property type="match status" value="3"/>
</dbReference>
<feature type="domain" description="C2H2-type" evidence="6">
    <location>
        <begin position="133"/>
        <end position="162"/>
    </location>
</feature>
<dbReference type="FunFam" id="3.30.160.60:FF:000007">
    <property type="entry name" value="Basic krueppel-like factor 3"/>
    <property type="match status" value="1"/>
</dbReference>
<keyword evidence="3" id="KW-0862">Zinc</keyword>
<dbReference type="InterPro" id="IPR036236">
    <property type="entry name" value="Znf_C2H2_sf"/>
</dbReference>
<gene>
    <name evidence="7" type="ORF">AAE3_LOCUS3909</name>
</gene>
<keyword evidence="8" id="KW-1185">Reference proteome</keyword>
<dbReference type="GO" id="GO:0000981">
    <property type="term" value="F:DNA-binding transcription factor activity, RNA polymerase II-specific"/>
    <property type="evidence" value="ECO:0007669"/>
    <property type="project" value="TreeGrafter"/>
</dbReference>
<feature type="domain" description="C2H2-type" evidence="6">
    <location>
        <begin position="103"/>
        <end position="132"/>
    </location>
</feature>
<evidence type="ECO:0000256" key="5">
    <source>
        <dbReference type="SAM" id="MobiDB-lite"/>
    </source>
</evidence>
<dbReference type="Proteomes" id="UP000467700">
    <property type="component" value="Unassembled WGS sequence"/>
</dbReference>
<name>A0A8S0VQZ5_CYCAE</name>
<dbReference type="GO" id="GO:0000978">
    <property type="term" value="F:RNA polymerase II cis-regulatory region sequence-specific DNA binding"/>
    <property type="evidence" value="ECO:0007669"/>
    <property type="project" value="TreeGrafter"/>
</dbReference>
<organism evidence="7 8">
    <name type="scientific">Cyclocybe aegerita</name>
    <name type="common">Black poplar mushroom</name>
    <name type="synonym">Agrocybe aegerita</name>
    <dbReference type="NCBI Taxonomy" id="1973307"/>
    <lineage>
        <taxon>Eukaryota</taxon>
        <taxon>Fungi</taxon>
        <taxon>Dikarya</taxon>
        <taxon>Basidiomycota</taxon>
        <taxon>Agaricomycotina</taxon>
        <taxon>Agaricomycetes</taxon>
        <taxon>Agaricomycetidae</taxon>
        <taxon>Agaricales</taxon>
        <taxon>Agaricineae</taxon>
        <taxon>Bolbitiaceae</taxon>
        <taxon>Cyclocybe</taxon>
    </lineage>
</organism>
<dbReference type="PANTHER" id="PTHR23235">
    <property type="entry name" value="KRUEPPEL-LIKE TRANSCRIPTION FACTOR"/>
    <property type="match status" value="1"/>
</dbReference>
<dbReference type="PROSITE" id="PS50157">
    <property type="entry name" value="ZINC_FINGER_C2H2_2"/>
    <property type="match status" value="3"/>
</dbReference>
<evidence type="ECO:0000256" key="2">
    <source>
        <dbReference type="ARBA" id="ARBA00022771"/>
    </source>
</evidence>
<keyword evidence="2 4" id="KW-0863">Zinc-finger</keyword>
<dbReference type="PANTHER" id="PTHR23235:SF120">
    <property type="entry name" value="KRUPPEL-LIKE FACTOR 15"/>
    <property type="match status" value="1"/>
</dbReference>
<feature type="region of interest" description="Disordered" evidence="5">
    <location>
        <begin position="17"/>
        <end position="69"/>
    </location>
</feature>
<reference evidence="7 8" key="1">
    <citation type="submission" date="2020-01" db="EMBL/GenBank/DDBJ databases">
        <authorList>
            <person name="Gupta K D."/>
        </authorList>
    </citation>
    <scope>NUCLEOTIDE SEQUENCE [LARGE SCALE GENOMIC DNA]</scope>
</reference>